<dbReference type="Pfam" id="PF13566">
    <property type="entry name" value="DUF4130"/>
    <property type="match status" value="1"/>
</dbReference>
<sequence length="257" mass="30535">MLKRRFICTDTTIGILSAIYDAWKMDRTDTEAGIPLWGTVQHEMFCEYYEVEENERKAGAVRKLIRERLGKQAYSDISYAILSKDEDKGTAILQTMVAARELADSHRIMEHLSHPAVRRVFEMSRNVGREAHYWEEFLRFREMKPKILYAEITPQNQVLPAIADHFADRFPLEDFVIYDKNHASYMIHPRQKKWMFMTDHEQKWEAAKELSEEEEAWCTLWKGFRKSISIKDRENKKLQTQNMPLRYRGDMPEYGKS</sequence>
<accession>A0ABS7L7A3</accession>
<organism evidence="2 3">
    <name type="scientific">Sellimonas caecigallum</name>
    <dbReference type="NCBI Taxonomy" id="2592333"/>
    <lineage>
        <taxon>Bacteria</taxon>
        <taxon>Bacillati</taxon>
        <taxon>Bacillota</taxon>
        <taxon>Clostridia</taxon>
        <taxon>Lachnospirales</taxon>
        <taxon>Lachnospiraceae</taxon>
        <taxon>Sellimonas</taxon>
    </lineage>
</organism>
<feature type="domain" description="DUF4130" evidence="1">
    <location>
        <begin position="88"/>
        <end position="253"/>
    </location>
</feature>
<comment type="caution">
    <text evidence="2">The sequence shown here is derived from an EMBL/GenBank/DDBJ whole genome shotgun (WGS) entry which is preliminary data.</text>
</comment>
<reference evidence="2 3" key="1">
    <citation type="journal article" date="2020" name="New Microbes New Infect">
        <title>Sellimonas caecigallum sp. nov., description and genome sequence of a new member of the Sellimonas genus isolated from the cecum of feral chicken.</title>
        <authorList>
            <person name="Wongkuna S."/>
            <person name="Ghimire S."/>
            <person name="Antony L."/>
            <person name="Chankhamhaengdecha S."/>
            <person name="Janvilisri T."/>
            <person name="Scaria J."/>
        </authorList>
    </citation>
    <scope>NUCLEOTIDE SEQUENCE [LARGE SCALE GENOMIC DNA]</scope>
    <source>
        <strain evidence="2 3">SW451</strain>
    </source>
</reference>
<name>A0ABS7L7A3_9FIRM</name>
<keyword evidence="3" id="KW-1185">Reference proteome</keyword>
<evidence type="ECO:0000259" key="1">
    <source>
        <dbReference type="Pfam" id="PF13566"/>
    </source>
</evidence>
<dbReference type="NCBIfam" id="TIGR03915">
    <property type="entry name" value="SAM_7_link_chp"/>
    <property type="match status" value="1"/>
</dbReference>
<dbReference type="InterPro" id="IPR025404">
    <property type="entry name" value="DUF4130"/>
</dbReference>
<dbReference type="InterPro" id="IPR023875">
    <property type="entry name" value="DNA_repair_put"/>
</dbReference>
<evidence type="ECO:0000313" key="2">
    <source>
        <dbReference type="EMBL" id="MBY0758660.1"/>
    </source>
</evidence>
<dbReference type="Proteomes" id="UP000779049">
    <property type="component" value="Unassembled WGS sequence"/>
</dbReference>
<dbReference type="EMBL" id="VIRV01000006">
    <property type="protein sequence ID" value="MBY0758660.1"/>
    <property type="molecule type" value="Genomic_DNA"/>
</dbReference>
<proteinExistence type="predicted"/>
<protein>
    <submittedName>
        <fullName evidence="2">DNA metabolism protein</fullName>
    </submittedName>
</protein>
<evidence type="ECO:0000313" key="3">
    <source>
        <dbReference type="Proteomes" id="UP000779049"/>
    </source>
</evidence>
<dbReference type="RefSeq" id="WP_087198938.1">
    <property type="nucleotide sequence ID" value="NZ_CP173660.1"/>
</dbReference>
<gene>
    <name evidence="2" type="ORF">FLB61_06095</name>
</gene>